<accession>A0ABM5Z939</accession>
<keyword evidence="1" id="KW-0678">Repressor</keyword>
<evidence type="ECO:0000256" key="2">
    <source>
        <dbReference type="ARBA" id="ARBA00023015"/>
    </source>
</evidence>
<evidence type="ECO:0000313" key="6">
    <source>
        <dbReference type="EMBL" id="AMP15682.1"/>
    </source>
</evidence>
<dbReference type="Proteomes" id="UP000074914">
    <property type="component" value="Chromosome"/>
</dbReference>
<evidence type="ECO:0000256" key="3">
    <source>
        <dbReference type="ARBA" id="ARBA00023125"/>
    </source>
</evidence>
<feature type="domain" description="HTH deoR-type" evidence="5">
    <location>
        <begin position="3"/>
        <end position="58"/>
    </location>
</feature>
<dbReference type="PROSITE" id="PS51000">
    <property type="entry name" value="HTH_DEOR_2"/>
    <property type="match status" value="1"/>
</dbReference>
<dbReference type="InterPro" id="IPR050313">
    <property type="entry name" value="Carb_Metab_HTH_regulators"/>
</dbReference>
<keyword evidence="7" id="KW-1185">Reference proteome</keyword>
<organism evidence="6 7">
    <name type="scientific">Collimonas pratensis</name>
    <dbReference type="NCBI Taxonomy" id="279113"/>
    <lineage>
        <taxon>Bacteria</taxon>
        <taxon>Pseudomonadati</taxon>
        <taxon>Pseudomonadota</taxon>
        <taxon>Betaproteobacteria</taxon>
        <taxon>Burkholderiales</taxon>
        <taxon>Oxalobacteraceae</taxon>
        <taxon>Collimonas</taxon>
    </lineage>
</organism>
<reference evidence="6 7" key="1">
    <citation type="submission" date="2015-11" db="EMBL/GenBank/DDBJ databases">
        <title>Exploring the genomic traits of fungus-feeding bacterial genus Collimonas.</title>
        <authorList>
            <person name="Song C."/>
            <person name="Schmidt R."/>
            <person name="de Jager V."/>
            <person name="Krzyzanowska D."/>
            <person name="Jongedijk E."/>
            <person name="Cankar K."/>
            <person name="Beekwilder J."/>
            <person name="van Veen A."/>
            <person name="de Boer W."/>
            <person name="van Veen J.A."/>
            <person name="Garbeva P."/>
        </authorList>
    </citation>
    <scope>NUCLEOTIDE SEQUENCE [LARGE SCALE GENOMIC DNA]</scope>
    <source>
        <strain evidence="6 7">Ter291</strain>
    </source>
</reference>
<sequence>MLTLQRKQYLLEILERDGQIVAKTLSEQLGLSEDTIRRDLRQLAQEGLLQRVHGGALPASPALAGFTERQQISADAKPAIGRAAAAMIQPGQVVFIDGGTTALQLVRQLAPTLRATVATHSPSIAVELVSHPHIEVIMIGGHLFKHSIVAVGAAALEAIGRIRADLYFMGVCSLHPEAGISTGDFEEAGVKRALSDAAARTVVLASPEKLDTASPFQIAPLSQVSDIVVNTGVAEALIAPYRKMGIAITLA</sequence>
<gene>
    <name evidence="6" type="ORF">CPter291_3447</name>
</gene>
<keyword evidence="2" id="KW-0805">Transcription regulation</keyword>
<evidence type="ECO:0000256" key="1">
    <source>
        <dbReference type="ARBA" id="ARBA00022491"/>
    </source>
</evidence>
<dbReference type="RefSeq" id="WP_062117024.1">
    <property type="nucleotide sequence ID" value="NZ_CP013236.1"/>
</dbReference>
<dbReference type="Gene3D" id="1.10.10.10">
    <property type="entry name" value="Winged helix-like DNA-binding domain superfamily/Winged helix DNA-binding domain"/>
    <property type="match status" value="1"/>
</dbReference>
<dbReference type="SUPFAM" id="SSF46785">
    <property type="entry name" value="Winged helix' DNA-binding domain"/>
    <property type="match status" value="1"/>
</dbReference>
<dbReference type="InterPro" id="IPR014036">
    <property type="entry name" value="DeoR-like_C"/>
</dbReference>
<dbReference type="PANTHER" id="PTHR30363">
    <property type="entry name" value="HTH-TYPE TRANSCRIPTIONAL REGULATOR SRLR-RELATED"/>
    <property type="match status" value="1"/>
</dbReference>
<dbReference type="InterPro" id="IPR037171">
    <property type="entry name" value="NagB/RpiA_transferase-like"/>
</dbReference>
<evidence type="ECO:0000313" key="7">
    <source>
        <dbReference type="Proteomes" id="UP000074914"/>
    </source>
</evidence>
<dbReference type="InterPro" id="IPR001034">
    <property type="entry name" value="DeoR_HTH"/>
</dbReference>
<dbReference type="Pfam" id="PF00455">
    <property type="entry name" value="DeoRC"/>
    <property type="match status" value="1"/>
</dbReference>
<dbReference type="SMART" id="SM01134">
    <property type="entry name" value="DeoRC"/>
    <property type="match status" value="1"/>
</dbReference>
<evidence type="ECO:0000256" key="4">
    <source>
        <dbReference type="ARBA" id="ARBA00023163"/>
    </source>
</evidence>
<dbReference type="PROSITE" id="PS00894">
    <property type="entry name" value="HTH_DEOR_1"/>
    <property type="match status" value="1"/>
</dbReference>
<dbReference type="SMART" id="SM00420">
    <property type="entry name" value="HTH_DEOR"/>
    <property type="match status" value="1"/>
</dbReference>
<dbReference type="Pfam" id="PF08220">
    <property type="entry name" value="HTH_DeoR"/>
    <property type="match status" value="1"/>
</dbReference>
<dbReference type="Gene3D" id="3.40.50.1360">
    <property type="match status" value="1"/>
</dbReference>
<dbReference type="InterPro" id="IPR036388">
    <property type="entry name" value="WH-like_DNA-bd_sf"/>
</dbReference>
<dbReference type="EMBL" id="CP013236">
    <property type="protein sequence ID" value="AMP15682.1"/>
    <property type="molecule type" value="Genomic_DNA"/>
</dbReference>
<evidence type="ECO:0000259" key="5">
    <source>
        <dbReference type="PROSITE" id="PS51000"/>
    </source>
</evidence>
<keyword evidence="4" id="KW-0804">Transcription</keyword>
<proteinExistence type="predicted"/>
<name>A0ABM5Z939_9BURK</name>
<keyword evidence="3" id="KW-0238">DNA-binding</keyword>
<dbReference type="SUPFAM" id="SSF100950">
    <property type="entry name" value="NagB/RpiA/CoA transferase-like"/>
    <property type="match status" value="1"/>
</dbReference>
<dbReference type="InterPro" id="IPR018356">
    <property type="entry name" value="Tscrpt_reg_HTH_DeoR_CS"/>
</dbReference>
<dbReference type="InterPro" id="IPR036390">
    <property type="entry name" value="WH_DNA-bd_sf"/>
</dbReference>
<protein>
    <submittedName>
        <fullName evidence="6">DeoR C terminal sensor domain protein</fullName>
    </submittedName>
</protein>
<dbReference type="PANTHER" id="PTHR30363:SF4">
    <property type="entry name" value="GLYCEROL-3-PHOSPHATE REGULON REPRESSOR"/>
    <property type="match status" value="1"/>
</dbReference>
<dbReference type="PRINTS" id="PR00037">
    <property type="entry name" value="HTHLACR"/>
</dbReference>